<dbReference type="PROSITE" id="PS00211">
    <property type="entry name" value="ABC_TRANSPORTER_1"/>
    <property type="match status" value="2"/>
</dbReference>
<dbReference type="Gene3D" id="3.40.50.300">
    <property type="entry name" value="P-loop containing nucleotide triphosphate hydrolases"/>
    <property type="match status" value="2"/>
</dbReference>
<dbReference type="AlphaFoldDB" id="A0A1Y1K6E3"/>
<name>A0A1Y1K6E3_PHOPY</name>
<evidence type="ECO:0000256" key="9">
    <source>
        <dbReference type="SAM" id="Phobius"/>
    </source>
</evidence>
<evidence type="ECO:0000256" key="1">
    <source>
        <dbReference type="ARBA" id="ARBA00004141"/>
    </source>
</evidence>
<dbReference type="FunFam" id="3.40.50.300:FF:000973">
    <property type="entry name" value="Multidrug resistance-associated protein 4"/>
    <property type="match status" value="1"/>
</dbReference>
<keyword evidence="3 9" id="KW-0812">Transmembrane</keyword>
<dbReference type="GO" id="GO:0016887">
    <property type="term" value="F:ATP hydrolysis activity"/>
    <property type="evidence" value="ECO:0007669"/>
    <property type="project" value="InterPro"/>
</dbReference>
<dbReference type="GO" id="GO:0016020">
    <property type="term" value="C:membrane"/>
    <property type="evidence" value="ECO:0007669"/>
    <property type="project" value="UniProtKB-SubCell"/>
</dbReference>
<keyword evidence="7 9" id="KW-1133">Transmembrane helix</keyword>
<dbReference type="EMBL" id="GEZM01094243">
    <property type="protein sequence ID" value="JAV55780.1"/>
    <property type="molecule type" value="Transcribed_RNA"/>
</dbReference>
<feature type="transmembrane region" description="Helical" evidence="9">
    <location>
        <begin position="235"/>
        <end position="253"/>
    </location>
</feature>
<protein>
    <submittedName>
        <fullName evidence="12">Uncharacterized protein</fullName>
    </submittedName>
</protein>
<dbReference type="PROSITE" id="PS50929">
    <property type="entry name" value="ABC_TM1F"/>
    <property type="match status" value="2"/>
</dbReference>
<dbReference type="InterPro" id="IPR044746">
    <property type="entry name" value="ABCC_6TM_D1"/>
</dbReference>
<feature type="transmembrane region" description="Helical" evidence="9">
    <location>
        <begin position="678"/>
        <end position="699"/>
    </location>
</feature>
<feature type="domain" description="ABC transporter" evidence="10">
    <location>
        <begin position="399"/>
        <end position="623"/>
    </location>
</feature>
<dbReference type="CDD" id="cd03250">
    <property type="entry name" value="ABCC_MRP_domain1"/>
    <property type="match status" value="1"/>
</dbReference>
<keyword evidence="2" id="KW-0813">Transport</keyword>
<evidence type="ECO:0000256" key="8">
    <source>
        <dbReference type="ARBA" id="ARBA00023136"/>
    </source>
</evidence>
<feature type="transmembrane region" description="Helical" evidence="9">
    <location>
        <begin position="20"/>
        <end position="37"/>
    </location>
</feature>
<dbReference type="InterPro" id="IPR050173">
    <property type="entry name" value="ABC_transporter_C-like"/>
</dbReference>
<dbReference type="SUPFAM" id="SSF90123">
    <property type="entry name" value="ABC transporter transmembrane region"/>
    <property type="match status" value="2"/>
</dbReference>
<keyword evidence="5" id="KW-0547">Nucleotide-binding</keyword>
<feature type="transmembrane region" description="Helical" evidence="9">
    <location>
        <begin position="319"/>
        <end position="340"/>
    </location>
</feature>
<evidence type="ECO:0000259" key="10">
    <source>
        <dbReference type="PROSITE" id="PS50893"/>
    </source>
</evidence>
<dbReference type="PANTHER" id="PTHR24223">
    <property type="entry name" value="ATP-BINDING CASSETTE SUB-FAMILY C"/>
    <property type="match status" value="1"/>
</dbReference>
<dbReference type="FunFam" id="1.20.1560.10:FF:000026">
    <property type="entry name" value="Multidrug resistance-associated protein lethal(2)03659"/>
    <property type="match status" value="1"/>
</dbReference>
<dbReference type="Gene3D" id="1.20.1560.10">
    <property type="entry name" value="ABC transporter type 1, transmembrane domain"/>
    <property type="match status" value="2"/>
</dbReference>
<dbReference type="InterPro" id="IPR044726">
    <property type="entry name" value="ABCC_6TM_D2"/>
</dbReference>
<feature type="transmembrane region" description="Helical" evidence="9">
    <location>
        <begin position="905"/>
        <end position="926"/>
    </location>
</feature>
<dbReference type="GO" id="GO:0005524">
    <property type="term" value="F:ATP binding"/>
    <property type="evidence" value="ECO:0007669"/>
    <property type="project" value="UniProtKB-KW"/>
</dbReference>
<comment type="subcellular location">
    <subcellularLocation>
        <location evidence="1">Membrane</location>
        <topology evidence="1">Multi-pass membrane protein</topology>
    </subcellularLocation>
</comment>
<dbReference type="InterPro" id="IPR003439">
    <property type="entry name" value="ABC_transporter-like_ATP-bd"/>
</dbReference>
<dbReference type="InterPro" id="IPR017871">
    <property type="entry name" value="ABC_transporter-like_CS"/>
</dbReference>
<dbReference type="CDD" id="cd18579">
    <property type="entry name" value="ABC_6TM_ABCC_D1"/>
    <property type="match status" value="1"/>
</dbReference>
<dbReference type="CDD" id="cd03244">
    <property type="entry name" value="ABCC_MRP_domain2"/>
    <property type="match status" value="1"/>
</dbReference>
<evidence type="ECO:0000256" key="4">
    <source>
        <dbReference type="ARBA" id="ARBA00022737"/>
    </source>
</evidence>
<reference evidence="12" key="1">
    <citation type="journal article" date="2016" name="Sci. Rep.">
        <title>Molecular characterization of firefly nuptial gifts: a multi-omics approach sheds light on postcopulatory sexual selection.</title>
        <authorList>
            <person name="Al-Wathiqui N."/>
            <person name="Fallon T.R."/>
            <person name="South A."/>
            <person name="Weng J.K."/>
            <person name="Lewis S.M."/>
        </authorList>
    </citation>
    <scope>NUCLEOTIDE SEQUENCE</scope>
</reference>
<dbReference type="PANTHER" id="PTHR24223:SF448">
    <property type="entry name" value="FI20146P1-RELATED"/>
    <property type="match status" value="1"/>
</dbReference>
<feature type="domain" description="ABC transmembrane type-1" evidence="11">
    <location>
        <begin position="681"/>
        <end position="959"/>
    </location>
</feature>
<dbReference type="SUPFAM" id="SSF52540">
    <property type="entry name" value="P-loop containing nucleoside triphosphate hydrolases"/>
    <property type="match status" value="2"/>
</dbReference>
<sequence length="1260" mass="141741">MDDHSHYKQKSANPRENANPVSIFTLFYIIPTFFYGYRKTINEDDIYETLPAHKSCNLGTNAIESWNEEVCRATKLKVTPSLRKVIIKLLFREYLVCSCYAVVCELIAKPLQAYFLGELILSYSDKAEQKEKPYVYALGIVVCIFTFSFLVHPLLLESYHISLKVRVICSSLIYRKVLRLSKRALEQTTAGQILNLISNDVNVFDKIVFTSQYLWIAPIQTIIVLTLMYKEIGVSSFPGVFLLICFIPLYIALGRMTTKYRLKSSVERDHRLRFMNEAIQGINVIKMYAWEGAFSKIVIGIRKLEIYFIKLGLYIRTVYLAYGLFTTIAIFASITSVVLLDQSLDAKTVFMTMSLLYLSSGTLNFILPQGLIFLSEIVVSINRITQFLLCDETTTVAISPRTDLAISIRNGSSAQSILSNLNLEIKSGGLTAIIGSVGSGKTSLLNLILGEIPLSTGEIQLTGNVSFAPQEPWIFSATIRQNVLFGAEWCETRYKDVIRCCALERDLKLFPYGDQTIVGEKGTSLSGGQKARISLARTVYRDTDVYLLDDPLSAVDAQVGQHIFGKCIKTFLKGKTIVLVTHQLHYLKRVEDIVVLDKGQIIAKGTRSMLEKSGFDFSQYLQQNTEGDGEYFKSEDFHATIIQKTAMKTGSTAGQTTGTKFISAETYRDYFCASKSHTVLIMAVLSFILTQFTISGSNYFLAYWVNMENENSKNKDTRLVYICTYATIVMACLLCTIARSVYFVKLVTTSSKVLHNKMFANVVNATIRFFGTNSSGIILNRFAKDLGTIDELLPNAILVAARTTLSILGVFCVICFVNPLFLIPTLVMVVILFYIRSFYLTTNLNILRVEGRVRGPLYGHVNASLQGLSTIRAFKNQETLTNEFYHHQDTHSAALEMALVTSRAFAYWLDLLCALYITLLTTYYIFYADAHNGNVGLIISQALQLMAQLPWGVRQITDVENFMVCVERVLEYDTIEKEQREDTEGKEFPSSWPTFGKIELKGVYLKYSHDDPYALKNLSFVIRPLEKVGIVGRTGAGKSSIIAALFQLVETEGSILIDEFDIKNLKLHDLRTKMSIIPQEPVLFSGTVRYNIDPFNEYDDRTIWKALEEVRLKELVAGLSAGLHFEISPDTANFSVGQRQLICLARAIVRNNKILLLDEATANVDLKTDEIIQETIRTKFSCCTVITIAHRLNTVIDSDKILVLDSGVAVEFDHPYVLLQNKDGAFYNLVQQTEKVMADALFDLARKNYSKSPINSNGEG</sequence>
<evidence type="ECO:0000256" key="6">
    <source>
        <dbReference type="ARBA" id="ARBA00022840"/>
    </source>
</evidence>
<dbReference type="InterPro" id="IPR027417">
    <property type="entry name" value="P-loop_NTPase"/>
</dbReference>
<dbReference type="InterPro" id="IPR011527">
    <property type="entry name" value="ABC1_TM_dom"/>
</dbReference>
<keyword evidence="8 9" id="KW-0472">Membrane</keyword>
<keyword evidence="4" id="KW-0677">Repeat</keyword>
<evidence type="ECO:0000256" key="7">
    <source>
        <dbReference type="ARBA" id="ARBA00022989"/>
    </source>
</evidence>
<dbReference type="InterPro" id="IPR036640">
    <property type="entry name" value="ABC1_TM_sf"/>
</dbReference>
<dbReference type="FunFam" id="3.40.50.300:FF:000163">
    <property type="entry name" value="Multidrug resistance-associated protein member 4"/>
    <property type="match status" value="1"/>
</dbReference>
<dbReference type="Pfam" id="PF00664">
    <property type="entry name" value="ABC_membrane"/>
    <property type="match status" value="2"/>
</dbReference>
<organism evidence="12">
    <name type="scientific">Photinus pyralis</name>
    <name type="common">Common eastern firefly</name>
    <name type="synonym">Lampyris pyralis</name>
    <dbReference type="NCBI Taxonomy" id="7054"/>
    <lineage>
        <taxon>Eukaryota</taxon>
        <taxon>Metazoa</taxon>
        <taxon>Ecdysozoa</taxon>
        <taxon>Arthropoda</taxon>
        <taxon>Hexapoda</taxon>
        <taxon>Insecta</taxon>
        <taxon>Pterygota</taxon>
        <taxon>Neoptera</taxon>
        <taxon>Endopterygota</taxon>
        <taxon>Coleoptera</taxon>
        <taxon>Polyphaga</taxon>
        <taxon>Elateriformia</taxon>
        <taxon>Elateroidea</taxon>
        <taxon>Lampyridae</taxon>
        <taxon>Lampyrinae</taxon>
        <taxon>Photinus</taxon>
    </lineage>
</organism>
<keyword evidence="6" id="KW-0067">ATP-binding</keyword>
<proteinExistence type="predicted"/>
<evidence type="ECO:0000256" key="3">
    <source>
        <dbReference type="ARBA" id="ARBA00022692"/>
    </source>
</evidence>
<dbReference type="SMART" id="SM00382">
    <property type="entry name" value="AAA"/>
    <property type="match status" value="2"/>
</dbReference>
<evidence type="ECO:0000256" key="5">
    <source>
        <dbReference type="ARBA" id="ARBA00022741"/>
    </source>
</evidence>
<feature type="domain" description="ABC transporter" evidence="10">
    <location>
        <begin position="998"/>
        <end position="1231"/>
    </location>
</feature>
<dbReference type="Pfam" id="PF00005">
    <property type="entry name" value="ABC_tran"/>
    <property type="match status" value="2"/>
</dbReference>
<evidence type="ECO:0000313" key="12">
    <source>
        <dbReference type="EMBL" id="JAV55780.1"/>
    </source>
</evidence>
<feature type="transmembrane region" description="Helical" evidence="9">
    <location>
        <begin position="807"/>
        <end position="835"/>
    </location>
</feature>
<dbReference type="PROSITE" id="PS50893">
    <property type="entry name" value="ABC_TRANSPORTER_2"/>
    <property type="match status" value="2"/>
</dbReference>
<dbReference type="FunFam" id="1.20.1560.10:FF:000014">
    <property type="entry name" value="Multidrug resistance-associated protein member 4"/>
    <property type="match status" value="1"/>
</dbReference>
<feature type="domain" description="ABC transmembrane type-1" evidence="11">
    <location>
        <begin position="101"/>
        <end position="375"/>
    </location>
</feature>
<feature type="transmembrane region" description="Helical" evidence="9">
    <location>
        <begin position="719"/>
        <end position="742"/>
    </location>
</feature>
<feature type="transmembrane region" description="Helical" evidence="9">
    <location>
        <begin position="355"/>
        <end position="374"/>
    </location>
</feature>
<feature type="transmembrane region" description="Helical" evidence="9">
    <location>
        <begin position="135"/>
        <end position="156"/>
    </location>
</feature>
<dbReference type="GO" id="GO:0140359">
    <property type="term" value="F:ABC-type transporter activity"/>
    <property type="evidence" value="ECO:0007669"/>
    <property type="project" value="InterPro"/>
</dbReference>
<accession>A0A1Y1K6E3</accession>
<evidence type="ECO:0000259" key="11">
    <source>
        <dbReference type="PROSITE" id="PS50929"/>
    </source>
</evidence>
<dbReference type="CDD" id="cd18580">
    <property type="entry name" value="ABC_6TM_ABCC_D2"/>
    <property type="match status" value="1"/>
</dbReference>
<evidence type="ECO:0000256" key="2">
    <source>
        <dbReference type="ARBA" id="ARBA00022448"/>
    </source>
</evidence>
<dbReference type="InterPro" id="IPR003593">
    <property type="entry name" value="AAA+_ATPase"/>
</dbReference>